<name>A0ACC0UU05_9HYPO</name>
<dbReference type="EMBL" id="CM047946">
    <property type="protein sequence ID" value="KAI9897580.1"/>
    <property type="molecule type" value="Genomic_DNA"/>
</dbReference>
<reference evidence="1" key="1">
    <citation type="submission" date="2022-10" db="EMBL/GenBank/DDBJ databases">
        <title>Complete Genome of Trichothecium roseum strain YXFP-22015, a Plant Pathogen Isolated from Citrus.</title>
        <authorList>
            <person name="Wang Y."/>
            <person name="Zhu L."/>
        </authorList>
    </citation>
    <scope>NUCLEOTIDE SEQUENCE</scope>
    <source>
        <strain evidence="1">YXFP-22015</strain>
    </source>
</reference>
<sequence length="212" mass="23130">MSPPAPINDLVSTLTSLLPLLDAFAHRNKNQHRRSHWWSHFSILRSNIRDLCRVPATKKGDASYAVRAKRLSAIVVPRCYIKFTQLTADNQFAPLGLVLLAVLAQVHAALQGYLPNDEHPPPKATIIKQLPSQNTDAYDSVLDKGTAVTRDKLTTHALPTKPLVTGGSSPGADIEETPLGIQKTKQKDKVRKTSKKGGKKKSDALSTLFGAL</sequence>
<evidence type="ECO:0000313" key="2">
    <source>
        <dbReference type="Proteomes" id="UP001163324"/>
    </source>
</evidence>
<dbReference type="Proteomes" id="UP001163324">
    <property type="component" value="Chromosome 7"/>
</dbReference>
<comment type="caution">
    <text evidence="1">The sequence shown here is derived from an EMBL/GenBank/DDBJ whole genome shotgun (WGS) entry which is preliminary data.</text>
</comment>
<protein>
    <submittedName>
        <fullName evidence="1">Uncharacterized protein</fullName>
    </submittedName>
</protein>
<keyword evidence="2" id="KW-1185">Reference proteome</keyword>
<organism evidence="1 2">
    <name type="scientific">Trichothecium roseum</name>
    <dbReference type="NCBI Taxonomy" id="47278"/>
    <lineage>
        <taxon>Eukaryota</taxon>
        <taxon>Fungi</taxon>
        <taxon>Dikarya</taxon>
        <taxon>Ascomycota</taxon>
        <taxon>Pezizomycotina</taxon>
        <taxon>Sordariomycetes</taxon>
        <taxon>Hypocreomycetidae</taxon>
        <taxon>Hypocreales</taxon>
        <taxon>Hypocreales incertae sedis</taxon>
        <taxon>Trichothecium</taxon>
    </lineage>
</organism>
<proteinExistence type="predicted"/>
<accession>A0ACC0UU05</accession>
<evidence type="ECO:0000313" key="1">
    <source>
        <dbReference type="EMBL" id="KAI9897580.1"/>
    </source>
</evidence>
<gene>
    <name evidence="1" type="ORF">N3K66_007436</name>
</gene>